<evidence type="ECO:0000256" key="6">
    <source>
        <dbReference type="ARBA" id="ARBA00023034"/>
    </source>
</evidence>
<accession>A0A9W4UF94</accession>
<evidence type="ECO:0000256" key="5">
    <source>
        <dbReference type="ARBA" id="ARBA00022927"/>
    </source>
</evidence>
<evidence type="ECO:0000313" key="11">
    <source>
        <dbReference type="EMBL" id="CAI6335363.1"/>
    </source>
</evidence>
<evidence type="ECO:0000256" key="4">
    <source>
        <dbReference type="ARBA" id="ARBA00022448"/>
    </source>
</evidence>
<keyword evidence="6" id="KW-0333">Golgi apparatus</keyword>
<feature type="domain" description="COG4 transport protein middle alpha-helical bundle" evidence="10">
    <location>
        <begin position="172"/>
        <end position="513"/>
    </location>
</feature>
<dbReference type="InterPro" id="IPR048680">
    <property type="entry name" value="COG4_N"/>
</dbReference>
<organism evidence="11 12">
    <name type="scientific">Periconia digitata</name>
    <dbReference type="NCBI Taxonomy" id="1303443"/>
    <lineage>
        <taxon>Eukaryota</taxon>
        <taxon>Fungi</taxon>
        <taxon>Dikarya</taxon>
        <taxon>Ascomycota</taxon>
        <taxon>Pezizomycotina</taxon>
        <taxon>Dothideomycetes</taxon>
        <taxon>Pleosporomycetidae</taxon>
        <taxon>Pleosporales</taxon>
        <taxon>Massarineae</taxon>
        <taxon>Periconiaceae</taxon>
        <taxon>Periconia</taxon>
    </lineage>
</organism>
<keyword evidence="7" id="KW-0472">Membrane</keyword>
<dbReference type="PANTHER" id="PTHR24016:SF0">
    <property type="entry name" value="CONSERVED OLIGOMERIC GOLGI COMPLEX SUBUNIT 4"/>
    <property type="match status" value="1"/>
</dbReference>
<dbReference type="Proteomes" id="UP001152607">
    <property type="component" value="Unassembled WGS sequence"/>
</dbReference>
<dbReference type="Pfam" id="PF08318">
    <property type="entry name" value="COG4_m"/>
    <property type="match status" value="1"/>
</dbReference>
<feature type="compositionally biased region" description="Polar residues" evidence="9">
    <location>
        <begin position="332"/>
        <end position="344"/>
    </location>
</feature>
<evidence type="ECO:0000259" key="10">
    <source>
        <dbReference type="SMART" id="SM00762"/>
    </source>
</evidence>
<evidence type="ECO:0000256" key="2">
    <source>
        <dbReference type="ARBA" id="ARBA00009215"/>
    </source>
</evidence>
<dbReference type="OrthoDB" id="47059at2759"/>
<dbReference type="SMART" id="SM00762">
    <property type="entry name" value="Cog4"/>
    <property type="match status" value="1"/>
</dbReference>
<dbReference type="Pfam" id="PF20662">
    <property type="entry name" value="COG4_C"/>
    <property type="match status" value="1"/>
</dbReference>
<dbReference type="GO" id="GO:0015031">
    <property type="term" value="P:protein transport"/>
    <property type="evidence" value="ECO:0007669"/>
    <property type="project" value="UniProtKB-KW"/>
</dbReference>
<dbReference type="AlphaFoldDB" id="A0A9W4UF94"/>
<evidence type="ECO:0000256" key="1">
    <source>
        <dbReference type="ARBA" id="ARBA00004395"/>
    </source>
</evidence>
<comment type="subcellular location">
    <subcellularLocation>
        <location evidence="1">Golgi apparatus membrane</location>
        <topology evidence="1">Peripheral membrane protein</topology>
    </subcellularLocation>
</comment>
<sequence>MLESTENGVPDIHHATSVAEIHAVLDHLHQQEATVTQRLNDLIASQKDLSRELGRLDLLRGHLGTQVVNTRAISNGMLADAASTANRISSAVKRLDHEQSNVKATLQVVEQVAELKSCVLGVHGSMGAPQDWETAAGYLSRASQIPDHVIDGSFAEEIVPTAEVPDPPRVTLNAAAESLCGLFLREFDKAAHEGDGSRVTRFFKLFPLIGRTDVGLDAYGRYVCQGVASRARTLFNSAAPAQRQEGFFYGNVITKLFEHIAQIVDGHEPLVERHYGPGMMAKVVERLQIEADVQGGIVLDTWHDERAIDRKLTEIKSYAFSFLVQSFVSSQKPSTGSARPNSPANAMGRPSEDEGVDMKEIDGLLAESALMLGRWALYSRFLSSKCPPAEPEDRIDHGLVMPKFLASSNLNKKVASHLIDPFNLMTTFFLRRSVEKAFQMDQSPSGLNLNPAKPLGADPPFITTAVDTVMYILNQVLQRALATSQRAVVASVIPGAGQVLSTDFVGMVQRKMRDESYPRPVIQGGLPPEDKVIPFLVLINNLDVANDYIKRIVEQQLGPKEQSHGEEAPKSNLENLFPFGHDAKFVENCLKAMEHAFAAKSSELLNDGIQVAFHHVLKPRVRPTLTEAFREINYKPLDGNPGDEDDGDADLVKSRFDRGWSALTRPIKRILTPANFDRLLKVALPYLASALEKRIMSYHGLVNELGAVRLERDISGIITAAVAGGKYGLRDAFAKCTQMTLIMNMEDDEWEEVSQEQAGDSGYQWVLSADERNFARSIVKGGR</sequence>
<evidence type="ECO:0000256" key="8">
    <source>
        <dbReference type="ARBA" id="ARBA00031340"/>
    </source>
</evidence>
<protein>
    <recommendedName>
        <fullName evidence="3">Conserved oligomeric Golgi complex subunit 4</fullName>
    </recommendedName>
    <alternativeName>
        <fullName evidence="8">Component of oligomeric Golgi complex 4</fullName>
    </alternativeName>
</protein>
<keyword evidence="5" id="KW-0653">Protein transport</keyword>
<dbReference type="GO" id="GO:0000139">
    <property type="term" value="C:Golgi membrane"/>
    <property type="evidence" value="ECO:0007669"/>
    <property type="project" value="UniProtKB-SubCell"/>
</dbReference>
<dbReference type="PANTHER" id="PTHR24016">
    <property type="entry name" value="CONSERVED OLIGOMERIC GOLGI COMPLEX SUBUNIT 4"/>
    <property type="match status" value="1"/>
</dbReference>
<evidence type="ECO:0000313" key="12">
    <source>
        <dbReference type="Proteomes" id="UP001152607"/>
    </source>
</evidence>
<dbReference type="EMBL" id="CAOQHR010000005">
    <property type="protein sequence ID" value="CAI6335363.1"/>
    <property type="molecule type" value="Genomic_DNA"/>
</dbReference>
<dbReference type="Gene3D" id="1.20.58.1970">
    <property type="match status" value="1"/>
</dbReference>
<comment type="caution">
    <text evidence="11">The sequence shown here is derived from an EMBL/GenBank/DDBJ whole genome shotgun (WGS) entry which is preliminary data.</text>
</comment>
<dbReference type="InterPro" id="IPR013167">
    <property type="entry name" value="COG4_M"/>
</dbReference>
<dbReference type="InterPro" id="IPR048684">
    <property type="entry name" value="COG4_C"/>
</dbReference>
<gene>
    <name evidence="11" type="ORF">PDIGIT_LOCUS8443</name>
</gene>
<feature type="region of interest" description="Disordered" evidence="9">
    <location>
        <begin position="331"/>
        <end position="354"/>
    </location>
</feature>
<reference evidence="11" key="1">
    <citation type="submission" date="2023-01" db="EMBL/GenBank/DDBJ databases">
        <authorList>
            <person name="Van Ghelder C."/>
            <person name="Rancurel C."/>
        </authorList>
    </citation>
    <scope>NUCLEOTIDE SEQUENCE</scope>
    <source>
        <strain evidence="11">CNCM I-4278</strain>
    </source>
</reference>
<evidence type="ECO:0000256" key="9">
    <source>
        <dbReference type="SAM" id="MobiDB-lite"/>
    </source>
</evidence>
<evidence type="ECO:0000256" key="3">
    <source>
        <dbReference type="ARBA" id="ARBA00020975"/>
    </source>
</evidence>
<keyword evidence="12" id="KW-1185">Reference proteome</keyword>
<evidence type="ECO:0000256" key="7">
    <source>
        <dbReference type="ARBA" id="ARBA00023136"/>
    </source>
</evidence>
<dbReference type="InterPro" id="IPR048682">
    <property type="entry name" value="COG4"/>
</dbReference>
<dbReference type="Pfam" id="PF20663">
    <property type="entry name" value="COG4_N"/>
    <property type="match status" value="1"/>
</dbReference>
<keyword evidence="4" id="KW-0813">Transport</keyword>
<comment type="similarity">
    <text evidence="2">Belongs to the COG4 family.</text>
</comment>
<proteinExistence type="inferred from homology"/>
<name>A0A9W4UF94_9PLEO</name>